<reference evidence="3 4" key="1">
    <citation type="submission" date="2018-10" db="EMBL/GenBank/DDBJ databases">
        <title>Comparative analysis of microorganisms from saline springs in Andes Mountain Range, Colombia.</title>
        <authorList>
            <person name="Rubin E."/>
        </authorList>
    </citation>
    <scope>NUCLEOTIDE SEQUENCE [LARGE SCALE GENOMIC DNA]</scope>
    <source>
        <strain evidence="3 4">USBA 36</strain>
    </source>
</reference>
<feature type="region of interest" description="Disordered" evidence="1">
    <location>
        <begin position="1"/>
        <end position="47"/>
    </location>
</feature>
<protein>
    <submittedName>
        <fullName evidence="3">Uncharacterized protein</fullName>
    </submittedName>
</protein>
<evidence type="ECO:0000256" key="1">
    <source>
        <dbReference type="SAM" id="MobiDB-lite"/>
    </source>
</evidence>
<sequence length="181" mass="19619">MSQSPYRSGAPAGRPPRHVPMPPLKIAPAREAPRPKKPRADMSHDERAAEIVDHLRDAIESRKDGGEKAGGMSYRDWRKLAQQEIAEALRDTALRAAIGEVMSARRIGNLALRLGFMLLAAVASFFAFWFGVVWIGQEFGAAWSTLATVTALLLTGAFIAGGLMVGGKDGDPKDQIDPDRL</sequence>
<proteinExistence type="predicted"/>
<gene>
    <name evidence="3" type="ORF">BCL74_1431</name>
</gene>
<name>A0A420WS32_9PROT</name>
<feature type="compositionally biased region" description="Basic and acidic residues" evidence="1">
    <location>
        <begin position="31"/>
        <end position="47"/>
    </location>
</feature>
<feature type="transmembrane region" description="Helical" evidence="2">
    <location>
        <begin position="141"/>
        <end position="165"/>
    </location>
</feature>
<keyword evidence="2" id="KW-0472">Membrane</keyword>
<dbReference type="EMBL" id="RBIG01000001">
    <property type="protein sequence ID" value="RKQ73642.1"/>
    <property type="molecule type" value="Genomic_DNA"/>
</dbReference>
<evidence type="ECO:0000256" key="2">
    <source>
        <dbReference type="SAM" id="Phobius"/>
    </source>
</evidence>
<dbReference type="AlphaFoldDB" id="A0A420WS32"/>
<dbReference type="Proteomes" id="UP000277424">
    <property type="component" value="Unassembled WGS sequence"/>
</dbReference>
<evidence type="ECO:0000313" key="3">
    <source>
        <dbReference type="EMBL" id="RKQ73642.1"/>
    </source>
</evidence>
<evidence type="ECO:0000313" key="4">
    <source>
        <dbReference type="Proteomes" id="UP000277424"/>
    </source>
</evidence>
<keyword evidence="2" id="KW-0812">Transmembrane</keyword>
<accession>A0A420WS32</accession>
<comment type="caution">
    <text evidence="3">The sequence shown here is derived from an EMBL/GenBank/DDBJ whole genome shotgun (WGS) entry which is preliminary data.</text>
</comment>
<feature type="transmembrane region" description="Helical" evidence="2">
    <location>
        <begin position="110"/>
        <end position="135"/>
    </location>
</feature>
<keyword evidence="2" id="KW-1133">Transmembrane helix</keyword>
<organism evidence="3 4">
    <name type="scientific">Oceanibaculum indicum</name>
    <dbReference type="NCBI Taxonomy" id="526216"/>
    <lineage>
        <taxon>Bacteria</taxon>
        <taxon>Pseudomonadati</taxon>
        <taxon>Pseudomonadota</taxon>
        <taxon>Alphaproteobacteria</taxon>
        <taxon>Rhodospirillales</taxon>
        <taxon>Oceanibaculaceae</taxon>
        <taxon>Oceanibaculum</taxon>
    </lineage>
</organism>